<sequence>MNQLRFTGMFVLASAMSFLISCGGGTGGQQANTDTTGTDTTTTAATTAPVANTEITTPQNMVVITHKVADYEKWKTAYDAHDSVRLSNQLHNYVIGRGVKDPNMVLVALKADDMEKAKTFAKDPGLKKAMQNGGVTGNPMIGFYTVTFQDTAVIASDIRVSTRFTVKDWDTWQKAFDVNRKEGLDNGLSVRAYGHDADDNHKVMVVSAITDTAKANAFWQSDMIKKRMEAAGVNSKPERLVFRIAQRY</sequence>
<dbReference type="EMBL" id="VUOC01000001">
    <property type="protein sequence ID" value="KAA2245525.1"/>
    <property type="molecule type" value="Genomic_DNA"/>
</dbReference>
<evidence type="ECO:0000313" key="2">
    <source>
        <dbReference type="EMBL" id="KAA2245525.1"/>
    </source>
</evidence>
<dbReference type="Proteomes" id="UP000324611">
    <property type="component" value="Unassembled WGS sequence"/>
</dbReference>
<accession>A0A5B2W2D1</accession>
<dbReference type="RefSeq" id="WP_149836915.1">
    <property type="nucleotide sequence ID" value="NZ_VUOC01000001.1"/>
</dbReference>
<feature type="chain" id="PRO_5023139509" evidence="1">
    <location>
        <begin position="24"/>
        <end position="248"/>
    </location>
</feature>
<keyword evidence="1" id="KW-0732">Signal</keyword>
<evidence type="ECO:0000256" key="1">
    <source>
        <dbReference type="SAM" id="SignalP"/>
    </source>
</evidence>
<comment type="caution">
    <text evidence="2">The sequence shown here is derived from an EMBL/GenBank/DDBJ whole genome shotgun (WGS) entry which is preliminary data.</text>
</comment>
<dbReference type="PROSITE" id="PS51257">
    <property type="entry name" value="PROKAR_LIPOPROTEIN"/>
    <property type="match status" value="1"/>
</dbReference>
<protein>
    <submittedName>
        <fullName evidence="2">Uncharacterized protein</fullName>
    </submittedName>
</protein>
<feature type="signal peptide" evidence="1">
    <location>
        <begin position="1"/>
        <end position="23"/>
    </location>
</feature>
<organism evidence="2 3">
    <name type="scientific">Chitinophaga agrisoli</name>
    <dbReference type="NCBI Taxonomy" id="2607653"/>
    <lineage>
        <taxon>Bacteria</taxon>
        <taxon>Pseudomonadati</taxon>
        <taxon>Bacteroidota</taxon>
        <taxon>Chitinophagia</taxon>
        <taxon>Chitinophagales</taxon>
        <taxon>Chitinophagaceae</taxon>
        <taxon>Chitinophaga</taxon>
    </lineage>
</organism>
<evidence type="ECO:0000313" key="3">
    <source>
        <dbReference type="Proteomes" id="UP000324611"/>
    </source>
</evidence>
<reference evidence="2 3" key="1">
    <citation type="submission" date="2019-09" db="EMBL/GenBank/DDBJ databases">
        <title>Chitinophaga ginsengihumi sp. nov., isolated from soil of ginseng rhizosphere.</title>
        <authorList>
            <person name="Lee J."/>
        </authorList>
    </citation>
    <scope>NUCLEOTIDE SEQUENCE [LARGE SCALE GENOMIC DNA]</scope>
    <source>
        <strain evidence="2 3">BN140078</strain>
    </source>
</reference>
<gene>
    <name evidence="2" type="ORF">F0L74_06080</name>
</gene>
<name>A0A5B2W2D1_9BACT</name>
<proteinExistence type="predicted"/>
<keyword evidence="3" id="KW-1185">Reference proteome</keyword>
<reference evidence="2 3" key="2">
    <citation type="submission" date="2019-09" db="EMBL/GenBank/DDBJ databases">
        <authorList>
            <person name="Jin C."/>
        </authorList>
    </citation>
    <scope>NUCLEOTIDE SEQUENCE [LARGE SCALE GENOMIC DNA]</scope>
    <source>
        <strain evidence="2 3">BN140078</strain>
    </source>
</reference>
<dbReference type="AlphaFoldDB" id="A0A5B2W2D1"/>